<accession>A0A2S6A3M3</accession>
<evidence type="ECO:0000256" key="1">
    <source>
        <dbReference type="SAM" id="MobiDB-lite"/>
    </source>
</evidence>
<evidence type="ECO:0000313" key="3">
    <source>
        <dbReference type="Proteomes" id="UP000238356"/>
    </source>
</evidence>
<dbReference type="GeneID" id="66722223"/>
<gene>
    <name evidence="2" type="ORF">C5F51_20060</name>
</gene>
<protein>
    <submittedName>
        <fullName evidence="2">Uncharacterized protein</fullName>
    </submittedName>
</protein>
<comment type="caution">
    <text evidence="2">The sequence shown here is derived from an EMBL/GenBank/DDBJ whole genome shotgun (WGS) entry which is preliminary data.</text>
</comment>
<evidence type="ECO:0000313" key="2">
    <source>
        <dbReference type="EMBL" id="PPJ26449.1"/>
    </source>
</evidence>
<keyword evidence="3" id="KW-1185">Reference proteome</keyword>
<reference evidence="2 3" key="1">
    <citation type="submission" date="2018-02" db="EMBL/GenBank/DDBJ databases">
        <title>8 Nocardia nova and 1 Nocardia cyriacigeorgica strain used for evolution to TMP-SMX.</title>
        <authorList>
            <person name="Mehta H."/>
            <person name="Weng J."/>
            <person name="Shamoo Y."/>
        </authorList>
    </citation>
    <scope>NUCLEOTIDE SEQUENCE [LARGE SCALE GENOMIC DNA]</scope>
    <source>
        <strain evidence="2 3">BAA2227</strain>
    </source>
</reference>
<organism evidence="2 3">
    <name type="scientific">Nocardia nova</name>
    <dbReference type="NCBI Taxonomy" id="37330"/>
    <lineage>
        <taxon>Bacteria</taxon>
        <taxon>Bacillati</taxon>
        <taxon>Actinomycetota</taxon>
        <taxon>Actinomycetes</taxon>
        <taxon>Mycobacteriales</taxon>
        <taxon>Nocardiaceae</taxon>
        <taxon>Nocardia</taxon>
    </lineage>
</organism>
<dbReference type="RefSeq" id="WP_063017555.1">
    <property type="nucleotide sequence ID" value="NZ_JAHUVX010000004.1"/>
</dbReference>
<name>A0A2S6A3M3_9NOCA</name>
<proteinExistence type="predicted"/>
<dbReference type="Proteomes" id="UP000238356">
    <property type="component" value="Unassembled WGS sequence"/>
</dbReference>
<sequence length="100" mass="10120">MTTNPNLSRIRRGATGIFVAATVAVGGLAVELAVQGGTIGHAAKPAGTVERVPVDVRTADPVSAPTSPAPQPESGRPGEWTPTPPVQHSDSDPHEHTAGS</sequence>
<dbReference type="EMBL" id="PSZD01000012">
    <property type="protein sequence ID" value="PPJ26449.1"/>
    <property type="molecule type" value="Genomic_DNA"/>
</dbReference>
<feature type="compositionally biased region" description="Basic and acidic residues" evidence="1">
    <location>
        <begin position="89"/>
        <end position="100"/>
    </location>
</feature>
<dbReference type="AlphaFoldDB" id="A0A2S6A3M3"/>
<feature type="region of interest" description="Disordered" evidence="1">
    <location>
        <begin position="40"/>
        <end position="100"/>
    </location>
</feature>